<comment type="caution">
    <text evidence="1">The sequence shown here is derived from an EMBL/GenBank/DDBJ whole genome shotgun (WGS) entry which is preliminary data.</text>
</comment>
<protein>
    <submittedName>
        <fullName evidence="1">Regulator of ribonuclease activity A</fullName>
    </submittedName>
</protein>
<organism evidence="1">
    <name type="scientific">bioreactor metagenome</name>
    <dbReference type="NCBI Taxonomy" id="1076179"/>
    <lineage>
        <taxon>unclassified sequences</taxon>
        <taxon>metagenomes</taxon>
        <taxon>ecological metagenomes</taxon>
    </lineage>
</organism>
<dbReference type="PANTHER" id="PTHR33254">
    <property type="entry name" value="4-HYDROXY-4-METHYL-2-OXOGLUTARATE ALDOLASE 3-RELATED"/>
    <property type="match status" value="1"/>
</dbReference>
<reference evidence="1" key="1">
    <citation type="submission" date="2019-08" db="EMBL/GenBank/DDBJ databases">
        <authorList>
            <person name="Kucharzyk K."/>
            <person name="Murdoch R.W."/>
            <person name="Higgins S."/>
            <person name="Loffler F."/>
        </authorList>
    </citation>
    <scope>NUCLEOTIDE SEQUENCE</scope>
</reference>
<sequence>MNVLRLYKEKPQIDSALVERYRKMPTPNICDCLEREYGSVGIYPIGNCLVPLNGNSMAGTAFTVKTRPGDNLVVHKALDLARPGDVLVIDARGDISNAILGELMTWYAKHRGIVGIVVDGAIRDSRGISENNIIPVFARGISHQGPYKSGPGEIHGDIQIGGMTVHDGDLIVGDYDGLVVIPPDRAVQIIDEVENVSKKESLVPQAIKEGRWDRSWIDPMLKVVEVE</sequence>
<evidence type="ECO:0000313" key="1">
    <source>
        <dbReference type="EMBL" id="MPM28769.1"/>
    </source>
</evidence>
<proteinExistence type="predicted"/>
<dbReference type="AlphaFoldDB" id="A0A644YKC1"/>
<accession>A0A644YKC1</accession>
<dbReference type="EMBL" id="VSSQ01005342">
    <property type="protein sequence ID" value="MPM28769.1"/>
    <property type="molecule type" value="Genomic_DNA"/>
</dbReference>
<dbReference type="InterPro" id="IPR036704">
    <property type="entry name" value="RraA/RraA-like_sf"/>
</dbReference>
<dbReference type="Pfam" id="PF03737">
    <property type="entry name" value="RraA-like"/>
    <property type="match status" value="1"/>
</dbReference>
<dbReference type="NCBIfam" id="NF004850">
    <property type="entry name" value="PRK06201.1"/>
    <property type="match status" value="1"/>
</dbReference>
<dbReference type="InterPro" id="IPR005493">
    <property type="entry name" value="RraA/RraA-like"/>
</dbReference>
<dbReference type="PANTHER" id="PTHR33254:SF4">
    <property type="entry name" value="4-HYDROXY-4-METHYL-2-OXOGLUTARATE ALDOLASE 3-RELATED"/>
    <property type="match status" value="1"/>
</dbReference>
<dbReference type="Gene3D" id="3.50.30.40">
    <property type="entry name" value="Ribonuclease E inhibitor RraA/RraA-like"/>
    <property type="match status" value="1"/>
</dbReference>
<name>A0A644YKC1_9ZZZZ</name>
<gene>
    <name evidence="1" type="primary">rraA_7</name>
    <name evidence="1" type="ORF">SDC9_75297</name>
</gene>
<dbReference type="CDD" id="cd16841">
    <property type="entry name" value="RraA_family"/>
    <property type="match status" value="1"/>
</dbReference>
<dbReference type="SUPFAM" id="SSF89562">
    <property type="entry name" value="RraA-like"/>
    <property type="match status" value="1"/>
</dbReference>